<organism evidence="3 4">
    <name type="scientific">Natronolimnohabitans innermongolicus JCM 12255</name>
    <dbReference type="NCBI Taxonomy" id="1227499"/>
    <lineage>
        <taxon>Archaea</taxon>
        <taxon>Methanobacteriati</taxon>
        <taxon>Methanobacteriota</taxon>
        <taxon>Stenosarchaea group</taxon>
        <taxon>Halobacteria</taxon>
        <taxon>Halobacteriales</taxon>
        <taxon>Natrialbaceae</taxon>
        <taxon>Natronolimnohabitans</taxon>
    </lineage>
</organism>
<feature type="transmembrane region" description="Helical" evidence="2">
    <location>
        <begin position="52"/>
        <end position="70"/>
    </location>
</feature>
<feature type="transmembrane region" description="Helical" evidence="2">
    <location>
        <begin position="76"/>
        <end position="95"/>
    </location>
</feature>
<keyword evidence="4" id="KW-1185">Reference proteome</keyword>
<protein>
    <submittedName>
        <fullName evidence="3">Uncharacterized protein</fullName>
    </submittedName>
</protein>
<keyword evidence="2" id="KW-0812">Transmembrane</keyword>
<dbReference type="AlphaFoldDB" id="L9X752"/>
<keyword evidence="2" id="KW-0472">Membrane</keyword>
<dbReference type="EMBL" id="AOHZ01000041">
    <property type="protein sequence ID" value="ELY57604.1"/>
    <property type="molecule type" value="Genomic_DNA"/>
</dbReference>
<feature type="compositionally biased region" description="Basic and acidic residues" evidence="1">
    <location>
        <begin position="11"/>
        <end position="32"/>
    </location>
</feature>
<dbReference type="InterPro" id="IPR058341">
    <property type="entry name" value="DUF8028"/>
</dbReference>
<dbReference type="OrthoDB" id="340775at2157"/>
<dbReference type="Pfam" id="PF26071">
    <property type="entry name" value="DUF8028"/>
    <property type="match status" value="1"/>
</dbReference>
<keyword evidence="2" id="KW-1133">Transmembrane helix</keyword>
<dbReference type="RefSeq" id="WP_007259091.1">
    <property type="nucleotide sequence ID" value="NZ_AOHZ01000041.1"/>
</dbReference>
<evidence type="ECO:0000313" key="3">
    <source>
        <dbReference type="EMBL" id="ELY57604.1"/>
    </source>
</evidence>
<feature type="region of interest" description="Disordered" evidence="1">
    <location>
        <begin position="1"/>
        <end position="33"/>
    </location>
</feature>
<reference evidence="3 4" key="1">
    <citation type="journal article" date="2014" name="PLoS Genet.">
        <title>Phylogenetically driven sequencing of extremely halophilic archaea reveals strategies for static and dynamic osmo-response.</title>
        <authorList>
            <person name="Becker E.A."/>
            <person name="Seitzer P.M."/>
            <person name="Tritt A."/>
            <person name="Larsen D."/>
            <person name="Krusor M."/>
            <person name="Yao A.I."/>
            <person name="Wu D."/>
            <person name="Madern D."/>
            <person name="Eisen J.A."/>
            <person name="Darling A.E."/>
            <person name="Facciotti M.T."/>
        </authorList>
    </citation>
    <scope>NUCLEOTIDE SEQUENCE [LARGE SCALE GENOMIC DNA]</scope>
    <source>
        <strain evidence="3 4">JCM 12255</strain>
    </source>
</reference>
<accession>L9X752</accession>
<dbReference type="Proteomes" id="UP000011602">
    <property type="component" value="Unassembled WGS sequence"/>
</dbReference>
<gene>
    <name evidence="3" type="ORF">C493_08981</name>
</gene>
<dbReference type="eggNOG" id="arCOG07497">
    <property type="taxonomic scope" value="Archaea"/>
</dbReference>
<sequence>MSNPSPAGEQTKGDQHDEAPPEPPAEQRERDVGLGYTLEQVLPQHAAGIRKTGFWGAIVLPIAYLPLLAYGLSSSFLLVVFLVLVTVHLLALYVGHAHRRDDRT</sequence>
<proteinExistence type="predicted"/>
<name>L9X752_9EURY</name>
<evidence type="ECO:0000313" key="4">
    <source>
        <dbReference type="Proteomes" id="UP000011602"/>
    </source>
</evidence>
<evidence type="ECO:0000256" key="2">
    <source>
        <dbReference type="SAM" id="Phobius"/>
    </source>
</evidence>
<evidence type="ECO:0000256" key="1">
    <source>
        <dbReference type="SAM" id="MobiDB-lite"/>
    </source>
</evidence>
<comment type="caution">
    <text evidence="3">The sequence shown here is derived from an EMBL/GenBank/DDBJ whole genome shotgun (WGS) entry which is preliminary data.</text>
</comment>